<feature type="compositionally biased region" description="Basic and acidic residues" evidence="1">
    <location>
        <begin position="201"/>
        <end position="212"/>
    </location>
</feature>
<reference evidence="2 3" key="1">
    <citation type="submission" date="2024-01" db="EMBL/GenBank/DDBJ databases">
        <title>The genomes of 5 underutilized Papilionoideae crops provide insights into root nodulation and disease resistanc.</title>
        <authorList>
            <person name="Yuan L."/>
        </authorList>
    </citation>
    <scope>NUCLEOTIDE SEQUENCE [LARGE SCALE GENOMIC DNA]</scope>
    <source>
        <strain evidence="2">ZHUSHIDOU_FW_LH</strain>
        <tissue evidence="2">Leaf</tissue>
    </source>
</reference>
<dbReference type="EMBL" id="JAYWIO010000008">
    <property type="protein sequence ID" value="KAK7247513.1"/>
    <property type="molecule type" value="Genomic_DNA"/>
</dbReference>
<dbReference type="AlphaFoldDB" id="A0AAN9E6V8"/>
<organism evidence="2 3">
    <name type="scientific">Crotalaria pallida</name>
    <name type="common">Smooth rattlebox</name>
    <name type="synonym">Crotalaria striata</name>
    <dbReference type="NCBI Taxonomy" id="3830"/>
    <lineage>
        <taxon>Eukaryota</taxon>
        <taxon>Viridiplantae</taxon>
        <taxon>Streptophyta</taxon>
        <taxon>Embryophyta</taxon>
        <taxon>Tracheophyta</taxon>
        <taxon>Spermatophyta</taxon>
        <taxon>Magnoliopsida</taxon>
        <taxon>eudicotyledons</taxon>
        <taxon>Gunneridae</taxon>
        <taxon>Pentapetalae</taxon>
        <taxon>rosids</taxon>
        <taxon>fabids</taxon>
        <taxon>Fabales</taxon>
        <taxon>Fabaceae</taxon>
        <taxon>Papilionoideae</taxon>
        <taxon>50 kb inversion clade</taxon>
        <taxon>genistoids sensu lato</taxon>
        <taxon>core genistoids</taxon>
        <taxon>Crotalarieae</taxon>
        <taxon>Crotalaria</taxon>
    </lineage>
</organism>
<feature type="region of interest" description="Disordered" evidence="1">
    <location>
        <begin position="594"/>
        <end position="622"/>
    </location>
</feature>
<feature type="region of interest" description="Disordered" evidence="1">
    <location>
        <begin position="168"/>
        <end position="212"/>
    </location>
</feature>
<keyword evidence="3" id="KW-1185">Reference proteome</keyword>
<name>A0AAN9E6V8_CROPI</name>
<gene>
    <name evidence="2" type="ORF">RIF29_42396</name>
</gene>
<feature type="compositionally biased region" description="Polar residues" evidence="1">
    <location>
        <begin position="168"/>
        <end position="190"/>
    </location>
</feature>
<evidence type="ECO:0000313" key="3">
    <source>
        <dbReference type="Proteomes" id="UP001372338"/>
    </source>
</evidence>
<evidence type="ECO:0008006" key="4">
    <source>
        <dbReference type="Google" id="ProtNLM"/>
    </source>
</evidence>
<dbReference type="PANTHER" id="PTHR33675:SF1">
    <property type="entry name" value="HOLOCARBOXYLASE SYNTHETASE"/>
    <property type="match status" value="1"/>
</dbReference>
<protein>
    <recommendedName>
        <fullName evidence="4">TSL-kinase interacting protein 1</fullName>
    </recommendedName>
</protein>
<proteinExistence type="predicted"/>
<accession>A0AAN9E6V8</accession>
<dbReference type="PANTHER" id="PTHR33675">
    <property type="entry name" value="NUCLEAR RECEPTOR FAMILY 2 GROUP C PROTEIN"/>
    <property type="match status" value="1"/>
</dbReference>
<comment type="caution">
    <text evidence="2">The sequence shown here is derived from an EMBL/GenBank/DDBJ whole genome shotgun (WGS) entry which is preliminary data.</text>
</comment>
<evidence type="ECO:0000313" key="2">
    <source>
        <dbReference type="EMBL" id="KAK7247513.1"/>
    </source>
</evidence>
<feature type="compositionally biased region" description="Polar residues" evidence="1">
    <location>
        <begin position="606"/>
        <end position="622"/>
    </location>
</feature>
<evidence type="ECO:0000256" key="1">
    <source>
        <dbReference type="SAM" id="MobiDB-lite"/>
    </source>
</evidence>
<sequence length="671" mass="73485">MGKKRKSVATRLDEVDRTMYSTFCSTANSLSHLYTHAMNQQKLSFQAGERHALEKMYQWILRQQQEGLRVNTTDIVAQLQNELEYGTEEPPMSPRQPFQQQNSQTALHNNIAASIPSNAFSTNVVPGMRNGQPDQQAKNSVFSNALSSPIRRNLQLYHLAQGSCPLNNLMPSGNGTRNSEMSNPSGGQNRDSNSSNSSDCMDMHADSPGHGDSSEFRKLSTFIIPALTVPSLSSLSLSLSLSAILRFSSVFSSLHPLLLQGRCIMKASQDSKAAKASRKCSQKTGSTAVKNCTKRTKRVNHKPRGCGEELLADKENQHFPCKESVRLCPELPDKDTFLVEKREALELHSRQTVTSSAKIKLQLFPINKETRISLEKDGHNPFLELTLRGQKKISSVLKHLEKKWGSSSIAKGNPMLFPYNIMENLCDCMRWTVNDSHTTAASVYAAVGNPAIFQLKYGWFYIHEPQSFHIPSTPISKEPCVHSGGTEVGCNATLETSYAERDKVEFTSKEFKVMGDAANDVAGQKMANASVDPLDNEPRNPYRAVSAGDLRTSILDAEETCHAFPLRKLSSPAVTVSGNSNSVACSLDASSNSLKLPNTDKVTDQDGMSQNPPSGKTQTGLSLSSCLHDDEKSLGLTDIKWNDNTLGPFDLACQAKKLSGGDSASIGGFVK</sequence>
<dbReference type="Proteomes" id="UP001372338">
    <property type="component" value="Unassembled WGS sequence"/>
</dbReference>